<dbReference type="EMBL" id="SOZI01000133">
    <property type="protein sequence ID" value="TNY18548.1"/>
    <property type="molecule type" value="Genomic_DNA"/>
</dbReference>
<name>A0A5C5FNU9_9BASI</name>
<keyword evidence="4" id="KW-1185">Reference proteome</keyword>
<dbReference type="AlphaFoldDB" id="A0A5C5FNU9"/>
<keyword evidence="2" id="KW-0472">Membrane</keyword>
<feature type="region of interest" description="Disordered" evidence="1">
    <location>
        <begin position="230"/>
        <end position="251"/>
    </location>
</feature>
<dbReference type="OrthoDB" id="2588793at2759"/>
<accession>A0A5C5FNU9</accession>
<keyword evidence="2" id="KW-0812">Transmembrane</keyword>
<gene>
    <name evidence="3" type="ORF">DMC30DRAFT_355348</name>
</gene>
<feature type="compositionally biased region" description="Low complexity" evidence="1">
    <location>
        <begin position="448"/>
        <end position="457"/>
    </location>
</feature>
<dbReference type="Proteomes" id="UP000311382">
    <property type="component" value="Unassembled WGS sequence"/>
</dbReference>
<organism evidence="3 4">
    <name type="scientific">Rhodotorula diobovata</name>
    <dbReference type="NCBI Taxonomy" id="5288"/>
    <lineage>
        <taxon>Eukaryota</taxon>
        <taxon>Fungi</taxon>
        <taxon>Dikarya</taxon>
        <taxon>Basidiomycota</taxon>
        <taxon>Pucciniomycotina</taxon>
        <taxon>Microbotryomycetes</taxon>
        <taxon>Sporidiobolales</taxon>
        <taxon>Sporidiobolaceae</taxon>
        <taxon>Rhodotorula</taxon>
    </lineage>
</organism>
<comment type="caution">
    <text evidence="3">The sequence shown here is derived from an EMBL/GenBank/DDBJ whole genome shotgun (WGS) entry which is preliminary data.</text>
</comment>
<dbReference type="STRING" id="5288.A0A5C5FNU9"/>
<evidence type="ECO:0000256" key="1">
    <source>
        <dbReference type="SAM" id="MobiDB-lite"/>
    </source>
</evidence>
<keyword evidence="2" id="KW-1133">Transmembrane helix</keyword>
<feature type="region of interest" description="Disordered" evidence="1">
    <location>
        <begin position="448"/>
        <end position="479"/>
    </location>
</feature>
<proteinExistence type="predicted"/>
<feature type="transmembrane region" description="Helical" evidence="2">
    <location>
        <begin position="90"/>
        <end position="111"/>
    </location>
</feature>
<reference evidence="3 4" key="1">
    <citation type="submission" date="2019-03" db="EMBL/GenBank/DDBJ databases">
        <title>Rhodosporidium diobovatum UCD-FST 08-225 genome sequencing, assembly, and annotation.</title>
        <authorList>
            <person name="Fakankun I.U."/>
            <person name="Fristensky B."/>
            <person name="Levin D.B."/>
        </authorList>
    </citation>
    <scope>NUCLEOTIDE SEQUENCE [LARGE SCALE GENOMIC DNA]</scope>
    <source>
        <strain evidence="3 4">UCD-FST 08-225</strain>
    </source>
</reference>
<sequence>MPGTHLRRRSSTSHSNLASCLASPAPSYNEATGVIQLPPSPPLLAWDDDRKSEKSGLGLYDFGGAVGGKGAPLAWRSAPKGRAYALPRPWYTALALGSITFAFVFLLSYLVPPESSYQPASLISRVRSSSRPACDPYSSVGQLRIDSDDADRSQWVPLDASCQPPNFLAKLRDYTLHHHHASEAHAHASDFTWLQNKTALLIGDSVSREHVENFCILMGEESEVLRPGHHWSPPAPLREPVKAKHSPNRPQRLRQRGFRVVRDASRPRICYIPKLDFLLVSVFHFGLDQEDYWRDSPMRMPQYEAPGMFEHRLHDTIQPLLDNIRADGRRSAPDYVEVASGMWDLARWAEQDVSAGRATTDELSKDRLTWYRFRVGQVMERVRTAFPRAKSYTWRTMHYPTDQVAEQDYFMDKINPRSTNASTSEPPLFAHARIEQIGQLVRGLVLPSSASSPTSSPKIGSADDTAKTAPLTSSDVPHPEYRLNQFGALLKGHEAHAKDRLHGSPTYAHVVWSDVMLYELWRGATGVAE</sequence>
<evidence type="ECO:0000313" key="4">
    <source>
        <dbReference type="Proteomes" id="UP000311382"/>
    </source>
</evidence>
<evidence type="ECO:0000256" key="2">
    <source>
        <dbReference type="SAM" id="Phobius"/>
    </source>
</evidence>
<evidence type="ECO:0000313" key="3">
    <source>
        <dbReference type="EMBL" id="TNY18548.1"/>
    </source>
</evidence>
<protein>
    <submittedName>
        <fullName evidence="3">Proteophosphoglycan 5</fullName>
    </submittedName>
</protein>